<dbReference type="InterPro" id="IPR013785">
    <property type="entry name" value="Aldolase_TIM"/>
</dbReference>
<feature type="domain" description="NADH:flavin oxidoreductase/NADH oxidase N-terminal" evidence="1">
    <location>
        <begin position="33"/>
        <end position="366"/>
    </location>
</feature>
<dbReference type="GO" id="GO:0010181">
    <property type="term" value="F:FMN binding"/>
    <property type="evidence" value="ECO:0007669"/>
    <property type="project" value="InterPro"/>
</dbReference>
<dbReference type="PANTHER" id="PTHR22893">
    <property type="entry name" value="NADH OXIDOREDUCTASE-RELATED"/>
    <property type="match status" value="1"/>
</dbReference>
<dbReference type="EMBL" id="SEOQ01000099">
    <property type="protein sequence ID" value="TFY70496.1"/>
    <property type="molecule type" value="Genomic_DNA"/>
</dbReference>
<gene>
    <name evidence="2" type="ORF">EVG20_g2525</name>
</gene>
<name>A0A4Y9Z6K7_9AGAM</name>
<dbReference type="OrthoDB" id="276546at2759"/>
<dbReference type="PANTHER" id="PTHR22893:SF91">
    <property type="entry name" value="NADPH DEHYDROGENASE 2-RELATED"/>
    <property type="match status" value="1"/>
</dbReference>
<dbReference type="SUPFAM" id="SSF51395">
    <property type="entry name" value="FMN-linked oxidoreductases"/>
    <property type="match status" value="1"/>
</dbReference>
<dbReference type="InterPro" id="IPR001155">
    <property type="entry name" value="OxRdtase_FMN_N"/>
</dbReference>
<comment type="caution">
    <text evidence="2">The sequence shown here is derived from an EMBL/GenBank/DDBJ whole genome shotgun (WGS) entry which is preliminary data.</text>
</comment>
<dbReference type="CDD" id="cd02933">
    <property type="entry name" value="OYE_like_FMN"/>
    <property type="match status" value="1"/>
</dbReference>
<sequence>MSDPWPNAAQGQIQTFIRRQTQPATQAMSTVSKLFQPLSVGTSSLQHRIVMAPLTRFRANAQHEPQDVAVEYYTQRASVPGTMIITEATFIANEAGGYPNIPGIWSPTQIAQWKKITDAVHSKGSFIYLQMWAIGRAAYPDVLAKEGGFPHVSSGDVPIDDERGAPRPLTVPEIKKYVQLYATAAKNAVEGAGFDGVEVHGAHGYLIDQFFETSINNRTDEYGGSVENRIRFGMEVVDAVVAAVGQKRTGLRISPWSRWQVGDRMEDPLPTFTEFVRRVSNAYPEFAYIHVVEPRISGEGFQSVTYESNEPLRQIWAPKPYIAVGGFSREEAIKTADEKDILIAFGRQFISNPDLPLRLKNDYPLNAYDRESFYTPGPEAIKGYIDYPFYSTQPKPRG</sequence>
<dbReference type="GO" id="GO:0003959">
    <property type="term" value="F:NADPH dehydrogenase activity"/>
    <property type="evidence" value="ECO:0007669"/>
    <property type="project" value="TreeGrafter"/>
</dbReference>
<evidence type="ECO:0000313" key="2">
    <source>
        <dbReference type="EMBL" id="TFY70496.1"/>
    </source>
</evidence>
<organism evidence="2 3">
    <name type="scientific">Dentipellis fragilis</name>
    <dbReference type="NCBI Taxonomy" id="205917"/>
    <lineage>
        <taxon>Eukaryota</taxon>
        <taxon>Fungi</taxon>
        <taxon>Dikarya</taxon>
        <taxon>Basidiomycota</taxon>
        <taxon>Agaricomycotina</taxon>
        <taxon>Agaricomycetes</taxon>
        <taxon>Russulales</taxon>
        <taxon>Hericiaceae</taxon>
        <taxon>Dentipellis</taxon>
    </lineage>
</organism>
<dbReference type="FunFam" id="3.20.20.70:FF:000138">
    <property type="entry name" value="NADPH dehydrogenase 1"/>
    <property type="match status" value="1"/>
</dbReference>
<evidence type="ECO:0000259" key="1">
    <source>
        <dbReference type="Pfam" id="PF00724"/>
    </source>
</evidence>
<protein>
    <recommendedName>
        <fullName evidence="1">NADH:flavin oxidoreductase/NADH oxidase N-terminal domain-containing protein</fullName>
    </recommendedName>
</protein>
<keyword evidence="3" id="KW-1185">Reference proteome</keyword>
<dbReference type="AlphaFoldDB" id="A0A4Y9Z6K7"/>
<proteinExistence type="predicted"/>
<dbReference type="Proteomes" id="UP000298327">
    <property type="component" value="Unassembled WGS sequence"/>
</dbReference>
<dbReference type="Pfam" id="PF00724">
    <property type="entry name" value="Oxidored_FMN"/>
    <property type="match status" value="1"/>
</dbReference>
<accession>A0A4Y9Z6K7</accession>
<dbReference type="STRING" id="205917.A0A4Y9Z6K7"/>
<dbReference type="Gene3D" id="3.20.20.70">
    <property type="entry name" value="Aldolase class I"/>
    <property type="match status" value="1"/>
</dbReference>
<dbReference type="InterPro" id="IPR045247">
    <property type="entry name" value="Oye-like"/>
</dbReference>
<reference evidence="2 3" key="1">
    <citation type="submission" date="2019-02" db="EMBL/GenBank/DDBJ databases">
        <title>Genome sequencing of the rare red list fungi Dentipellis fragilis.</title>
        <authorList>
            <person name="Buettner E."/>
            <person name="Kellner H."/>
        </authorList>
    </citation>
    <scope>NUCLEOTIDE SEQUENCE [LARGE SCALE GENOMIC DNA]</scope>
    <source>
        <strain evidence="2 3">DSM 105465</strain>
    </source>
</reference>
<evidence type="ECO:0000313" key="3">
    <source>
        <dbReference type="Proteomes" id="UP000298327"/>
    </source>
</evidence>